<organism evidence="4 5">
    <name type="scientific">Saccharibacillus kuerlensis</name>
    <dbReference type="NCBI Taxonomy" id="459527"/>
    <lineage>
        <taxon>Bacteria</taxon>
        <taxon>Bacillati</taxon>
        <taxon>Bacillota</taxon>
        <taxon>Bacilli</taxon>
        <taxon>Bacillales</taxon>
        <taxon>Paenibacillaceae</taxon>
        <taxon>Saccharibacillus</taxon>
    </lineage>
</organism>
<evidence type="ECO:0000259" key="3">
    <source>
        <dbReference type="Pfam" id="PF07786"/>
    </source>
</evidence>
<keyword evidence="1" id="KW-0812">Transmembrane</keyword>
<dbReference type="InterPro" id="IPR007349">
    <property type="entry name" value="DUF418"/>
</dbReference>
<evidence type="ECO:0000313" key="5">
    <source>
        <dbReference type="Proteomes" id="UP000606653"/>
    </source>
</evidence>
<evidence type="ECO:0000259" key="2">
    <source>
        <dbReference type="Pfam" id="PF04235"/>
    </source>
</evidence>
<feature type="transmembrane region" description="Helical" evidence="1">
    <location>
        <begin position="67"/>
        <end position="84"/>
    </location>
</feature>
<name>A0ABQ2KWG1_9BACL</name>
<feature type="transmembrane region" description="Helical" evidence="1">
    <location>
        <begin position="348"/>
        <end position="369"/>
    </location>
</feature>
<proteinExistence type="predicted"/>
<comment type="caution">
    <text evidence="4">The sequence shown here is derived from an EMBL/GenBank/DDBJ whole genome shotgun (WGS) entry which is preliminary data.</text>
</comment>
<dbReference type="Proteomes" id="UP000606653">
    <property type="component" value="Unassembled WGS sequence"/>
</dbReference>
<feature type="transmembrane region" description="Helical" evidence="1">
    <location>
        <begin position="283"/>
        <end position="302"/>
    </location>
</feature>
<dbReference type="RefSeq" id="WP_018977000.1">
    <property type="nucleotide sequence ID" value="NZ_BMLN01000002.1"/>
</dbReference>
<evidence type="ECO:0000313" key="4">
    <source>
        <dbReference type="EMBL" id="GGN94950.1"/>
    </source>
</evidence>
<reference evidence="5" key="1">
    <citation type="journal article" date="2019" name="Int. J. Syst. Evol. Microbiol.">
        <title>The Global Catalogue of Microorganisms (GCM) 10K type strain sequencing project: providing services to taxonomists for standard genome sequencing and annotation.</title>
        <authorList>
            <consortium name="The Broad Institute Genomics Platform"/>
            <consortium name="The Broad Institute Genome Sequencing Center for Infectious Disease"/>
            <person name="Wu L."/>
            <person name="Ma J."/>
        </authorList>
    </citation>
    <scope>NUCLEOTIDE SEQUENCE [LARGE SCALE GENOMIC DNA]</scope>
    <source>
        <strain evidence="5">CGMCC 1.6964</strain>
    </source>
</reference>
<dbReference type="InterPro" id="IPR012429">
    <property type="entry name" value="HGSNAT_cat"/>
</dbReference>
<feature type="transmembrane region" description="Helical" evidence="1">
    <location>
        <begin position="206"/>
        <end position="228"/>
    </location>
</feature>
<feature type="domain" description="Heparan-alpha-glucosaminide N-acetyltransferase catalytic" evidence="3">
    <location>
        <begin position="17"/>
        <end position="157"/>
    </location>
</feature>
<keyword evidence="1" id="KW-1133">Transmembrane helix</keyword>
<feature type="transmembrane region" description="Helical" evidence="1">
    <location>
        <begin position="20"/>
        <end position="39"/>
    </location>
</feature>
<dbReference type="PANTHER" id="PTHR30590:SF3">
    <property type="entry name" value="HYPOTHETICAL MEMBRANE SPANNING PROTEIN"/>
    <property type="match status" value="1"/>
</dbReference>
<feature type="transmembrane region" description="Helical" evidence="1">
    <location>
        <begin position="142"/>
        <end position="163"/>
    </location>
</feature>
<dbReference type="Pfam" id="PF07786">
    <property type="entry name" value="HGSNAT_cat"/>
    <property type="match status" value="1"/>
</dbReference>
<feature type="transmembrane region" description="Helical" evidence="1">
    <location>
        <begin position="240"/>
        <end position="263"/>
    </location>
</feature>
<dbReference type="Pfam" id="PF04235">
    <property type="entry name" value="DUF418"/>
    <property type="match status" value="1"/>
</dbReference>
<dbReference type="InterPro" id="IPR052529">
    <property type="entry name" value="Bact_Transport_Assoc"/>
</dbReference>
<feature type="transmembrane region" description="Helical" evidence="1">
    <location>
        <begin position="323"/>
        <end position="342"/>
    </location>
</feature>
<evidence type="ECO:0000256" key="1">
    <source>
        <dbReference type="SAM" id="Phobius"/>
    </source>
</evidence>
<evidence type="ECO:0008006" key="6">
    <source>
        <dbReference type="Google" id="ProtNLM"/>
    </source>
</evidence>
<accession>A0ABQ2KWG1</accession>
<protein>
    <recommendedName>
        <fullName evidence="6">DUF418 domain-containing protein</fullName>
    </recommendedName>
</protein>
<dbReference type="PANTHER" id="PTHR30590">
    <property type="entry name" value="INNER MEMBRANE PROTEIN"/>
    <property type="match status" value="1"/>
</dbReference>
<keyword evidence="5" id="KW-1185">Reference proteome</keyword>
<dbReference type="EMBL" id="BMLN01000002">
    <property type="protein sequence ID" value="GGN94950.1"/>
    <property type="molecule type" value="Genomic_DNA"/>
</dbReference>
<keyword evidence="1" id="KW-0472">Membrane</keyword>
<sequence length="405" mass="46076">MSSQKEELMQPMSLRERIHFLDIVRGFAMLGIIIVNYFLMVDSAKGFEMGSNDVIRNLVSQFAEGKFVTLFSFLFGVGFMIFMNRALMRVKNPNKLFARRLTVLLGFGLLHITLVWVGDILAFYALTGFLLLAFYKCKPKTVLHWIIALIAIQFLFPVISFLFQSISAQPSEMSNFADFVLSSHNSSLTYLSSIGARWLDMKAMSLSSFSTVYSMLLMYLLGVYFVKMEFFKAMFTKRQLWMQIWIISTIAFVVTESSSLFTVHLSSDNYIAMEFSSVLMQNGGLTGSMFYMSTLAMMLLYVPRLQGVLMIFTKVGRMSLTCYLLHSIIGTILLLGYGFGLANRIQPIGTLTIALAVYLALTLFSTFWLKRFKYGPMEFVWRKLTYGKVKEHSKTISPPVGESVQ</sequence>
<gene>
    <name evidence="4" type="primary">yrkO</name>
    <name evidence="4" type="ORF">GCM10010969_10160</name>
</gene>
<feature type="domain" description="DUF418" evidence="2">
    <location>
        <begin position="226"/>
        <end position="388"/>
    </location>
</feature>